<dbReference type="AlphaFoldDB" id="A0A8T4GZM1"/>
<feature type="region of interest" description="Disordered" evidence="1">
    <location>
        <begin position="97"/>
        <end position="153"/>
    </location>
</feature>
<evidence type="ECO:0000313" key="3">
    <source>
        <dbReference type="EMBL" id="MBP1987573.1"/>
    </source>
</evidence>
<name>A0A8T4GZM1_9EURY</name>
<feature type="domain" description="DUF58" evidence="2">
    <location>
        <begin position="242"/>
        <end position="343"/>
    </location>
</feature>
<dbReference type="Pfam" id="PF01882">
    <property type="entry name" value="DUF58"/>
    <property type="match status" value="1"/>
</dbReference>
<dbReference type="PANTHER" id="PTHR34351">
    <property type="entry name" value="SLR1927 PROTEIN-RELATED"/>
    <property type="match status" value="1"/>
</dbReference>
<dbReference type="EMBL" id="JAGGLC010000004">
    <property type="protein sequence ID" value="MBP1987573.1"/>
    <property type="molecule type" value="Genomic_DNA"/>
</dbReference>
<reference evidence="3" key="1">
    <citation type="submission" date="2021-03" db="EMBL/GenBank/DDBJ databases">
        <title>Genomic Encyclopedia of Type Strains, Phase IV (KMG-IV): sequencing the most valuable type-strain genomes for metagenomic binning, comparative biology and taxonomic classification.</title>
        <authorList>
            <person name="Goeker M."/>
        </authorList>
    </citation>
    <scope>NUCLEOTIDE SEQUENCE</scope>
    <source>
        <strain evidence="3">DSM 26232</strain>
    </source>
</reference>
<proteinExistence type="predicted"/>
<comment type="caution">
    <text evidence="3">The sequence shown here is derived from an EMBL/GenBank/DDBJ whole genome shotgun (WGS) entry which is preliminary data.</text>
</comment>
<dbReference type="Proteomes" id="UP000823736">
    <property type="component" value="Unassembled WGS sequence"/>
</dbReference>
<dbReference type="OrthoDB" id="313155at2157"/>
<feature type="compositionally biased region" description="Basic and acidic residues" evidence="1">
    <location>
        <begin position="108"/>
        <end position="122"/>
    </location>
</feature>
<dbReference type="PANTHER" id="PTHR34351:SF1">
    <property type="entry name" value="SLR1927 PROTEIN"/>
    <property type="match status" value="1"/>
</dbReference>
<accession>A0A8T4GZM1</accession>
<dbReference type="InterPro" id="IPR002881">
    <property type="entry name" value="DUF58"/>
</dbReference>
<organism evidence="3 4">
    <name type="scientific">Halolamina salifodinae</name>
    <dbReference type="NCBI Taxonomy" id="1202767"/>
    <lineage>
        <taxon>Archaea</taxon>
        <taxon>Methanobacteriati</taxon>
        <taxon>Methanobacteriota</taxon>
        <taxon>Stenosarchaea group</taxon>
        <taxon>Halobacteria</taxon>
        <taxon>Halobacteriales</taxon>
        <taxon>Haloferacaceae</taxon>
    </lineage>
</organism>
<evidence type="ECO:0000256" key="1">
    <source>
        <dbReference type="SAM" id="MobiDB-lite"/>
    </source>
</evidence>
<evidence type="ECO:0000313" key="4">
    <source>
        <dbReference type="Proteomes" id="UP000823736"/>
    </source>
</evidence>
<gene>
    <name evidence="3" type="ORF">J2753_002074</name>
</gene>
<protein>
    <submittedName>
        <fullName evidence="3">Uncharacterized protein (DUF58 family)</fullName>
    </submittedName>
</protein>
<keyword evidence="4" id="KW-1185">Reference proteome</keyword>
<sequence>MLTRRGRAVVGVAGVAVLLALWFGARSLNAVVVPAAVALSAGYVQLSTTPDVTVERTPPGDAHVGETRTAELTLARRDGEMIARPFPGDVTERLAAGLAPIPPNDGGNVRERADGDVDENRRFSPANQNAPRSGDVDESRRLSSANQKSEISGDAEITFETAVGAGTLRYDVRYESRGRHELGPATVTATDAFGLFARETELTGSEPTLVYPRVRRLGRVGRRSLGRLEEFGHSDQRGEFAELREYVPGDPLRDINWKTTAKRDELIVTEFAAETEAESVSVAAGANADGADAMAEATASVVSSLVASGVPVDLSLPRGDLRVGPEYGGERAMLRTLATVAAGPVPDGDADVVIKGRADDASVDVRGASHQFSEMVDGDSAGAPAGVAA</sequence>
<evidence type="ECO:0000259" key="2">
    <source>
        <dbReference type="Pfam" id="PF01882"/>
    </source>
</evidence>
<dbReference type="RefSeq" id="WP_209491906.1">
    <property type="nucleotide sequence ID" value="NZ_JAGGLC010000004.1"/>
</dbReference>